<dbReference type="EMBL" id="BGPR01092716">
    <property type="protein sequence ID" value="GBM28214.1"/>
    <property type="molecule type" value="Genomic_DNA"/>
</dbReference>
<protein>
    <submittedName>
        <fullName evidence="1">Uncharacterized protein</fullName>
    </submittedName>
</protein>
<gene>
    <name evidence="2" type="ORF">AVEN_6633_1</name>
    <name evidence="1" type="ORF">AVEN_70291_1</name>
</gene>
<dbReference type="Proteomes" id="UP000499080">
    <property type="component" value="Unassembled WGS sequence"/>
</dbReference>
<reference evidence="1 3" key="1">
    <citation type="journal article" date="2019" name="Sci. Rep.">
        <title>Orb-weaving spider Araneus ventricosus genome elucidates the spidroin gene catalogue.</title>
        <authorList>
            <person name="Kono N."/>
            <person name="Nakamura H."/>
            <person name="Ohtoshi R."/>
            <person name="Moran D.A.P."/>
            <person name="Shinohara A."/>
            <person name="Yoshida Y."/>
            <person name="Fujiwara M."/>
            <person name="Mori M."/>
            <person name="Tomita M."/>
            <person name="Arakawa K."/>
        </authorList>
    </citation>
    <scope>NUCLEOTIDE SEQUENCE [LARGE SCALE GENOMIC DNA]</scope>
</reference>
<name>A0A4Y2EF87_ARAVE</name>
<accession>A0A4Y2EF87</accession>
<keyword evidence="3" id="KW-1185">Reference proteome</keyword>
<dbReference type="AlphaFoldDB" id="A0A4Y2EF87"/>
<evidence type="ECO:0000313" key="3">
    <source>
        <dbReference type="Proteomes" id="UP000499080"/>
    </source>
</evidence>
<evidence type="ECO:0000313" key="1">
    <source>
        <dbReference type="EMBL" id="GBM27810.1"/>
    </source>
</evidence>
<proteinExistence type="predicted"/>
<dbReference type="EMBL" id="BGPR01092604">
    <property type="protein sequence ID" value="GBM27810.1"/>
    <property type="molecule type" value="Genomic_DNA"/>
</dbReference>
<comment type="caution">
    <text evidence="1">The sequence shown here is derived from an EMBL/GenBank/DDBJ whole genome shotgun (WGS) entry which is preliminary data.</text>
</comment>
<evidence type="ECO:0000313" key="2">
    <source>
        <dbReference type="EMBL" id="GBM28214.1"/>
    </source>
</evidence>
<sequence>MKGYGGLVARTRLPGRTTPGSKPGSSEDTPSMWACCTLNQTPNALLLAWCRCLESELPVQMSSDRSSKLRSLSQNILRAAPKWDVNITRLNLYSIAIIFSLELFLHFSELPNPPFSTNIEKRLDVVIIFT</sequence>
<organism evidence="1 3">
    <name type="scientific">Araneus ventricosus</name>
    <name type="common">Orbweaver spider</name>
    <name type="synonym">Epeira ventricosa</name>
    <dbReference type="NCBI Taxonomy" id="182803"/>
    <lineage>
        <taxon>Eukaryota</taxon>
        <taxon>Metazoa</taxon>
        <taxon>Ecdysozoa</taxon>
        <taxon>Arthropoda</taxon>
        <taxon>Chelicerata</taxon>
        <taxon>Arachnida</taxon>
        <taxon>Araneae</taxon>
        <taxon>Araneomorphae</taxon>
        <taxon>Entelegynae</taxon>
        <taxon>Araneoidea</taxon>
        <taxon>Araneidae</taxon>
        <taxon>Araneus</taxon>
    </lineage>
</organism>